<dbReference type="AlphaFoldDB" id="A0A2T0LNM2"/>
<feature type="compositionally biased region" description="Basic and acidic residues" evidence="1">
    <location>
        <begin position="77"/>
        <end position="87"/>
    </location>
</feature>
<protein>
    <recommendedName>
        <fullName evidence="4">Integrase catalytic domain-containing protein</fullName>
    </recommendedName>
</protein>
<sequence length="103" mass="11398">MRKPRRLAQPRQPRYSAPMVMLSERPAEADDRAVPGHWKGDCIIGKNGSSANGTLVERTTRYVTLVHLPIDRSAERMRDASDGDHGHAARPSQTILNLGLRSA</sequence>
<reference evidence="2 3" key="1">
    <citation type="submission" date="2018-03" db="EMBL/GenBank/DDBJ databases">
        <title>Genomic Encyclopedia of Type Strains, Phase III (KMG-III): the genomes of soil and plant-associated and newly described type strains.</title>
        <authorList>
            <person name="Whitman W."/>
        </authorList>
    </citation>
    <scope>NUCLEOTIDE SEQUENCE [LARGE SCALE GENOMIC DNA]</scope>
    <source>
        <strain evidence="2 3">CGMCC 4.7104</strain>
    </source>
</reference>
<dbReference type="EMBL" id="PVNG01000050">
    <property type="protein sequence ID" value="PRX44788.1"/>
    <property type="molecule type" value="Genomic_DNA"/>
</dbReference>
<dbReference type="PANTHER" id="PTHR10948">
    <property type="entry name" value="TRANSPOSASE"/>
    <property type="match status" value="1"/>
</dbReference>
<dbReference type="InterPro" id="IPR051917">
    <property type="entry name" value="Transposase-Integrase"/>
</dbReference>
<keyword evidence="3" id="KW-1185">Reference proteome</keyword>
<dbReference type="GO" id="GO:0032196">
    <property type="term" value="P:transposition"/>
    <property type="evidence" value="ECO:0007669"/>
    <property type="project" value="TreeGrafter"/>
</dbReference>
<dbReference type="PANTHER" id="PTHR10948:SF23">
    <property type="entry name" value="TRANSPOSASE INSI FOR INSERTION SEQUENCE ELEMENT IS30A-RELATED"/>
    <property type="match status" value="1"/>
</dbReference>
<proteinExistence type="predicted"/>
<organism evidence="2 3">
    <name type="scientific">Nonomuraea fuscirosea</name>
    <dbReference type="NCBI Taxonomy" id="1291556"/>
    <lineage>
        <taxon>Bacteria</taxon>
        <taxon>Bacillati</taxon>
        <taxon>Actinomycetota</taxon>
        <taxon>Actinomycetes</taxon>
        <taxon>Streptosporangiales</taxon>
        <taxon>Streptosporangiaceae</taxon>
        <taxon>Nonomuraea</taxon>
    </lineage>
</organism>
<comment type="caution">
    <text evidence="2">The sequence shown here is derived from an EMBL/GenBank/DDBJ whole genome shotgun (WGS) entry which is preliminary data.</text>
</comment>
<gene>
    <name evidence="2" type="ORF">B0I32_1501</name>
</gene>
<dbReference type="Proteomes" id="UP000238312">
    <property type="component" value="Unassembled WGS sequence"/>
</dbReference>
<evidence type="ECO:0000256" key="1">
    <source>
        <dbReference type="SAM" id="MobiDB-lite"/>
    </source>
</evidence>
<feature type="region of interest" description="Disordered" evidence="1">
    <location>
        <begin position="77"/>
        <end position="103"/>
    </location>
</feature>
<evidence type="ECO:0000313" key="2">
    <source>
        <dbReference type="EMBL" id="PRX44788.1"/>
    </source>
</evidence>
<accession>A0A2T0LNM2</accession>
<evidence type="ECO:0000313" key="3">
    <source>
        <dbReference type="Proteomes" id="UP000238312"/>
    </source>
</evidence>
<dbReference type="GO" id="GO:0005829">
    <property type="term" value="C:cytosol"/>
    <property type="evidence" value="ECO:0007669"/>
    <property type="project" value="TreeGrafter"/>
</dbReference>
<evidence type="ECO:0008006" key="4">
    <source>
        <dbReference type="Google" id="ProtNLM"/>
    </source>
</evidence>
<dbReference type="GO" id="GO:0004803">
    <property type="term" value="F:transposase activity"/>
    <property type="evidence" value="ECO:0007669"/>
    <property type="project" value="TreeGrafter"/>
</dbReference>
<name>A0A2T0LNM2_9ACTN</name>